<protein>
    <recommendedName>
        <fullName evidence="7 9">Small ribosomal subunit protein uS14</fullName>
    </recommendedName>
</protein>
<dbReference type="HAMAP" id="MF_00537">
    <property type="entry name" value="Ribosomal_uS14_1"/>
    <property type="match status" value="1"/>
</dbReference>
<keyword evidence="4 9" id="KW-0694">RNA-binding</keyword>
<dbReference type="FunFam" id="1.10.287.1480:FF:000001">
    <property type="entry name" value="30S ribosomal protein S14"/>
    <property type="match status" value="1"/>
</dbReference>
<evidence type="ECO:0000256" key="1">
    <source>
        <dbReference type="ARBA" id="ARBA00003686"/>
    </source>
</evidence>
<dbReference type="AlphaFoldDB" id="A0A7K0J8U6"/>
<evidence type="ECO:0000256" key="4">
    <source>
        <dbReference type="ARBA" id="ARBA00022884"/>
    </source>
</evidence>
<evidence type="ECO:0000313" key="11">
    <source>
        <dbReference type="EMBL" id="MSS46387.1"/>
    </source>
</evidence>
<dbReference type="GO" id="GO:0003735">
    <property type="term" value="F:structural constituent of ribosome"/>
    <property type="evidence" value="ECO:0007669"/>
    <property type="project" value="InterPro"/>
</dbReference>
<keyword evidence="3 9" id="KW-0699">rRNA-binding</keyword>
<evidence type="ECO:0000313" key="12">
    <source>
        <dbReference type="Proteomes" id="UP000466104"/>
    </source>
</evidence>
<dbReference type="GO" id="GO:0005737">
    <property type="term" value="C:cytoplasm"/>
    <property type="evidence" value="ECO:0007669"/>
    <property type="project" value="UniProtKB-ARBA"/>
</dbReference>
<dbReference type="InterPro" id="IPR023036">
    <property type="entry name" value="Ribosomal_uS14_bac/plastid"/>
</dbReference>
<gene>
    <name evidence="9 11" type="primary">rpsN</name>
    <name evidence="11" type="ORF">FYJ43_10245</name>
</gene>
<comment type="caution">
    <text evidence="11">The sequence shown here is derived from an EMBL/GenBank/DDBJ whole genome shotgun (WGS) entry which is preliminary data.</text>
</comment>
<feature type="compositionally biased region" description="Basic and acidic residues" evidence="10">
    <location>
        <begin position="61"/>
        <end position="70"/>
    </location>
</feature>
<evidence type="ECO:0000256" key="5">
    <source>
        <dbReference type="ARBA" id="ARBA00022980"/>
    </source>
</evidence>
<keyword evidence="5 9" id="KW-0689">Ribosomal protein</keyword>
<organism evidence="11 12">
    <name type="scientific">Cutibacterium porci</name>
    <dbReference type="NCBI Taxonomy" id="2605781"/>
    <lineage>
        <taxon>Bacteria</taxon>
        <taxon>Bacillati</taxon>
        <taxon>Actinomycetota</taxon>
        <taxon>Actinomycetes</taxon>
        <taxon>Propionibacteriales</taxon>
        <taxon>Propionibacteriaceae</taxon>
        <taxon>Cutibacterium</taxon>
    </lineage>
</organism>
<comment type="subunit">
    <text evidence="8 9">Part of the 30S ribosomal subunit. Contacts proteins S3 and S10.</text>
</comment>
<dbReference type="PANTHER" id="PTHR19836">
    <property type="entry name" value="30S RIBOSOMAL PROTEIN S14"/>
    <property type="match status" value="1"/>
</dbReference>
<dbReference type="EMBL" id="VUMG01000003">
    <property type="protein sequence ID" value="MSS46387.1"/>
    <property type="molecule type" value="Genomic_DNA"/>
</dbReference>
<accession>A0A7K0J8U6</accession>
<evidence type="ECO:0000256" key="2">
    <source>
        <dbReference type="ARBA" id="ARBA00009083"/>
    </source>
</evidence>
<evidence type="ECO:0000256" key="7">
    <source>
        <dbReference type="ARBA" id="ARBA00035167"/>
    </source>
</evidence>
<keyword evidence="6 9" id="KW-0687">Ribonucleoprotein</keyword>
<dbReference type="Pfam" id="PF00253">
    <property type="entry name" value="Ribosomal_S14"/>
    <property type="match status" value="1"/>
</dbReference>
<reference evidence="11 12" key="1">
    <citation type="submission" date="2019-08" db="EMBL/GenBank/DDBJ databases">
        <title>In-depth cultivation of the pig gut microbiome towards novel bacterial diversity and tailored functional studies.</title>
        <authorList>
            <person name="Wylensek D."/>
            <person name="Hitch T.C.A."/>
            <person name="Clavel T."/>
        </authorList>
    </citation>
    <scope>NUCLEOTIDE SEQUENCE [LARGE SCALE GENOMIC DNA]</scope>
    <source>
        <strain evidence="11 12">WCA-380-WT-3A</strain>
    </source>
</reference>
<proteinExistence type="inferred from homology"/>
<dbReference type="NCBIfam" id="NF006477">
    <property type="entry name" value="PRK08881.1"/>
    <property type="match status" value="1"/>
</dbReference>
<feature type="region of interest" description="Disordered" evidence="10">
    <location>
        <begin position="47"/>
        <end position="72"/>
    </location>
</feature>
<dbReference type="Proteomes" id="UP000466104">
    <property type="component" value="Unassembled WGS sequence"/>
</dbReference>
<dbReference type="Gene3D" id="1.10.287.1480">
    <property type="match status" value="1"/>
</dbReference>
<dbReference type="SUPFAM" id="SSF57716">
    <property type="entry name" value="Glucocorticoid receptor-like (DNA-binding domain)"/>
    <property type="match status" value="1"/>
</dbReference>
<sequence>MAKKSKIAAQKKREKLVAQYAERRAKLKAIVTSPDVSLDERMAASRKLSTLPRDSSPVRLRNRDQVDGRPRGYVGKAGVSRIRFREMAHRGELPGITKSSW</sequence>
<evidence type="ECO:0000256" key="8">
    <source>
        <dbReference type="ARBA" id="ARBA00047110"/>
    </source>
</evidence>
<comment type="similarity">
    <text evidence="2 9">Belongs to the universal ribosomal protein uS14 family.</text>
</comment>
<name>A0A7K0J8U6_9ACTN</name>
<evidence type="ECO:0000256" key="6">
    <source>
        <dbReference type="ARBA" id="ARBA00023274"/>
    </source>
</evidence>
<dbReference type="InterPro" id="IPR001209">
    <property type="entry name" value="Ribosomal_uS14"/>
</dbReference>
<dbReference type="PANTHER" id="PTHR19836:SF23">
    <property type="entry name" value="SMALL RIBOSOMAL SUBUNIT PROTEIN US14A"/>
    <property type="match status" value="1"/>
</dbReference>
<dbReference type="GO" id="GO:0015935">
    <property type="term" value="C:small ribosomal subunit"/>
    <property type="evidence" value="ECO:0007669"/>
    <property type="project" value="TreeGrafter"/>
</dbReference>
<dbReference type="GO" id="GO:0019843">
    <property type="term" value="F:rRNA binding"/>
    <property type="evidence" value="ECO:0007669"/>
    <property type="project" value="UniProtKB-UniRule"/>
</dbReference>
<keyword evidence="12" id="KW-1185">Reference proteome</keyword>
<evidence type="ECO:0000256" key="10">
    <source>
        <dbReference type="SAM" id="MobiDB-lite"/>
    </source>
</evidence>
<dbReference type="GO" id="GO:0006412">
    <property type="term" value="P:translation"/>
    <property type="evidence" value="ECO:0007669"/>
    <property type="project" value="UniProtKB-UniRule"/>
</dbReference>
<evidence type="ECO:0000256" key="3">
    <source>
        <dbReference type="ARBA" id="ARBA00022730"/>
    </source>
</evidence>
<dbReference type="RefSeq" id="WP_154564328.1">
    <property type="nucleotide sequence ID" value="NZ_VUMG01000003.1"/>
</dbReference>
<evidence type="ECO:0000256" key="9">
    <source>
        <dbReference type="HAMAP-Rule" id="MF_00537"/>
    </source>
</evidence>
<comment type="function">
    <text evidence="1 9">Binds 16S rRNA, required for the assembly of 30S particles and may also be responsible for determining the conformation of the 16S rRNA at the A site.</text>
</comment>